<dbReference type="SUPFAM" id="SSF158752">
    <property type="entry name" value="HP0242-like"/>
    <property type="match status" value="1"/>
</dbReference>
<dbReference type="InterPro" id="IPR023126">
    <property type="entry name" value="HP0242-like_sf"/>
</dbReference>
<name>Q30S97_SULDN</name>
<reference evidence="1 2" key="1">
    <citation type="journal article" date="2008" name="Appl. Environ. Microbiol.">
        <title>Genome of the epsilonproteobacterial chemolithoautotroph Sulfurimonas denitrificans.</title>
        <authorList>
            <person name="Sievert S.M."/>
            <person name="Scott K.M."/>
            <person name="Klotz M.G."/>
            <person name="Chain P.S.G."/>
            <person name="Hauser L.J."/>
            <person name="Hemp J."/>
            <person name="Huegler M."/>
            <person name="Land M."/>
            <person name="Lapidus A."/>
            <person name="Larimer F.W."/>
            <person name="Lucas S."/>
            <person name="Malfatti S.A."/>
            <person name="Meyer F."/>
            <person name="Paulsen I.T."/>
            <person name="Ren Q."/>
            <person name="Simon J."/>
            <person name="Bailey K."/>
            <person name="Diaz E."/>
            <person name="Fitzpatrick K.A."/>
            <person name="Glover B."/>
            <person name="Gwatney N."/>
            <person name="Korajkic A."/>
            <person name="Long A."/>
            <person name="Mobberley J.M."/>
            <person name="Pantry S.N."/>
            <person name="Pazder G."/>
            <person name="Peterson S."/>
            <person name="Quintanilla J.D."/>
            <person name="Sprinkle R."/>
            <person name="Stephens J."/>
            <person name="Thomas P."/>
            <person name="Vaughn R."/>
            <person name="Weber M.J."/>
            <person name="Wooten L.L."/>
        </authorList>
    </citation>
    <scope>NUCLEOTIDE SEQUENCE [LARGE SCALE GENOMIC DNA]</scope>
    <source>
        <strain evidence="2">ATCC 33889 / DSM 1251</strain>
    </source>
</reference>
<organism evidence="1 2">
    <name type="scientific">Sulfurimonas denitrificans (strain ATCC 33889 / DSM 1251)</name>
    <name type="common">Thiomicrospira denitrificans (strain ATCC 33889 / DSM 1251)</name>
    <dbReference type="NCBI Taxonomy" id="326298"/>
    <lineage>
        <taxon>Bacteria</taxon>
        <taxon>Pseudomonadati</taxon>
        <taxon>Campylobacterota</taxon>
        <taxon>Epsilonproteobacteria</taxon>
        <taxon>Campylobacterales</taxon>
        <taxon>Sulfurimonadaceae</taxon>
        <taxon>Sulfurimonas</taxon>
    </lineage>
</organism>
<dbReference type="AlphaFoldDB" id="Q30S97"/>
<dbReference type="eggNOG" id="ENOG5031ARU">
    <property type="taxonomic scope" value="Bacteria"/>
</dbReference>
<dbReference type="Pfam" id="PF09442">
    <property type="entry name" value="DUF2018"/>
    <property type="match status" value="1"/>
</dbReference>
<dbReference type="OrthoDB" id="5339893at2"/>
<proteinExistence type="predicted"/>
<dbReference type="Proteomes" id="UP000002714">
    <property type="component" value="Chromosome"/>
</dbReference>
<keyword evidence="2" id="KW-1185">Reference proteome</keyword>
<protein>
    <recommendedName>
        <fullName evidence="3">DUF2018 domain-containing protein</fullName>
    </recommendedName>
</protein>
<dbReference type="EMBL" id="CP000153">
    <property type="protein sequence ID" value="ABB44134.1"/>
    <property type="molecule type" value="Genomic_DNA"/>
</dbReference>
<accession>Q30S97</accession>
<dbReference type="InterPro" id="IPR018563">
    <property type="entry name" value="DUF2018"/>
</dbReference>
<evidence type="ECO:0000313" key="1">
    <source>
        <dbReference type="EMBL" id="ABB44134.1"/>
    </source>
</evidence>
<evidence type="ECO:0000313" key="2">
    <source>
        <dbReference type="Proteomes" id="UP000002714"/>
    </source>
</evidence>
<evidence type="ECO:0008006" key="3">
    <source>
        <dbReference type="Google" id="ProtNLM"/>
    </source>
</evidence>
<dbReference type="KEGG" id="tdn:Suden_0856"/>
<dbReference type="HOGENOM" id="CLU_182084_0_0_7"/>
<dbReference type="Gene3D" id="1.10.3350.10">
    <property type="entry name" value="HP0242-like domain"/>
    <property type="match status" value="1"/>
</dbReference>
<dbReference type="STRING" id="326298.Suden_0856"/>
<sequence length="100" mass="11704">MYGLFEDEDDIFMGSPKSKLMDVIFNANNDVVRYELEKFIDRAAAMEMMMRERCSDKFSDNGDEIEKEIKSYILTNRDEIDSFSKNLYIEMMGAILSQSE</sequence>
<gene>
    <name evidence="1" type="ordered locus">Suden_0856</name>
</gene>
<dbReference type="RefSeq" id="WP_011372486.1">
    <property type="nucleotide sequence ID" value="NC_007575.1"/>
</dbReference>